<feature type="domain" description="Protein kinase" evidence="5">
    <location>
        <begin position="279"/>
        <end position="518"/>
    </location>
</feature>
<keyword evidence="1 3" id="KW-0547">Nucleotide-binding</keyword>
<dbReference type="InterPro" id="IPR050167">
    <property type="entry name" value="Ser_Thr_protein_kinase"/>
</dbReference>
<evidence type="ECO:0000256" key="1">
    <source>
        <dbReference type="ARBA" id="ARBA00022741"/>
    </source>
</evidence>
<comment type="caution">
    <text evidence="6">The sequence shown here is derived from an EMBL/GenBank/DDBJ whole genome shotgun (WGS) entry which is preliminary data.</text>
</comment>
<dbReference type="GO" id="GO:0005524">
    <property type="term" value="F:ATP binding"/>
    <property type="evidence" value="ECO:0007669"/>
    <property type="project" value="UniProtKB-UniRule"/>
</dbReference>
<feature type="compositionally biased region" description="Basic and acidic residues" evidence="4">
    <location>
        <begin position="234"/>
        <end position="252"/>
    </location>
</feature>
<evidence type="ECO:0000313" key="7">
    <source>
        <dbReference type="Proteomes" id="UP001487740"/>
    </source>
</evidence>
<dbReference type="SUPFAM" id="SSF56112">
    <property type="entry name" value="Protein kinase-like (PK-like)"/>
    <property type="match status" value="1"/>
</dbReference>
<dbReference type="PROSITE" id="PS50011">
    <property type="entry name" value="PROTEIN_KINASE_DOM"/>
    <property type="match status" value="1"/>
</dbReference>
<dbReference type="GO" id="GO:0007165">
    <property type="term" value="P:signal transduction"/>
    <property type="evidence" value="ECO:0007669"/>
    <property type="project" value="TreeGrafter"/>
</dbReference>
<dbReference type="InterPro" id="IPR000719">
    <property type="entry name" value="Prot_kinase_dom"/>
</dbReference>
<feature type="region of interest" description="Disordered" evidence="4">
    <location>
        <begin position="1"/>
        <end position="264"/>
    </location>
</feature>
<feature type="compositionally biased region" description="Polar residues" evidence="4">
    <location>
        <begin position="142"/>
        <end position="160"/>
    </location>
</feature>
<evidence type="ECO:0000256" key="4">
    <source>
        <dbReference type="SAM" id="MobiDB-lite"/>
    </source>
</evidence>
<dbReference type="Gene3D" id="3.30.200.20">
    <property type="entry name" value="Phosphorylase Kinase, domain 1"/>
    <property type="match status" value="1"/>
</dbReference>
<keyword evidence="7" id="KW-1185">Reference proteome</keyword>
<reference evidence="6 7" key="1">
    <citation type="submission" date="2023-03" db="EMBL/GenBank/DDBJ databases">
        <title>High-quality genome of Scylla paramamosain provides insights in environmental adaptation.</title>
        <authorList>
            <person name="Zhang L."/>
        </authorList>
    </citation>
    <scope>NUCLEOTIDE SEQUENCE [LARGE SCALE GENOMIC DNA]</scope>
    <source>
        <strain evidence="6">LZ_2023a</strain>
        <tissue evidence="6">Muscle</tissue>
    </source>
</reference>
<dbReference type="SMART" id="SM00220">
    <property type="entry name" value="S_TKc"/>
    <property type="match status" value="1"/>
</dbReference>
<organism evidence="6 7">
    <name type="scientific">Scylla paramamosain</name>
    <name type="common">Mud crab</name>
    <dbReference type="NCBI Taxonomy" id="85552"/>
    <lineage>
        <taxon>Eukaryota</taxon>
        <taxon>Metazoa</taxon>
        <taxon>Ecdysozoa</taxon>
        <taxon>Arthropoda</taxon>
        <taxon>Crustacea</taxon>
        <taxon>Multicrustacea</taxon>
        <taxon>Malacostraca</taxon>
        <taxon>Eumalacostraca</taxon>
        <taxon>Eucarida</taxon>
        <taxon>Decapoda</taxon>
        <taxon>Pleocyemata</taxon>
        <taxon>Brachyura</taxon>
        <taxon>Eubrachyura</taxon>
        <taxon>Portunoidea</taxon>
        <taxon>Portunidae</taxon>
        <taxon>Portuninae</taxon>
        <taxon>Scylla</taxon>
    </lineage>
</organism>
<dbReference type="PROSITE" id="PS00108">
    <property type="entry name" value="PROTEIN_KINASE_ST"/>
    <property type="match status" value="1"/>
</dbReference>
<feature type="binding site" evidence="3">
    <location>
        <position position="308"/>
    </location>
    <ligand>
        <name>ATP</name>
        <dbReference type="ChEBI" id="CHEBI:30616"/>
    </ligand>
</feature>
<dbReference type="PANTHER" id="PTHR23257">
    <property type="entry name" value="SERINE-THREONINE PROTEIN KINASE"/>
    <property type="match status" value="1"/>
</dbReference>
<protein>
    <recommendedName>
        <fullName evidence="5">Protein kinase domain-containing protein</fullName>
    </recommendedName>
</protein>
<dbReference type="EMBL" id="JARAKH010000001">
    <property type="protein sequence ID" value="KAK8407728.1"/>
    <property type="molecule type" value="Genomic_DNA"/>
</dbReference>
<keyword evidence="2 3" id="KW-0067">ATP-binding</keyword>
<name>A0AAW0V5W8_SCYPA</name>
<evidence type="ECO:0000256" key="3">
    <source>
        <dbReference type="PROSITE-ProRule" id="PRU10141"/>
    </source>
</evidence>
<dbReference type="GO" id="GO:0005737">
    <property type="term" value="C:cytoplasm"/>
    <property type="evidence" value="ECO:0007669"/>
    <property type="project" value="TreeGrafter"/>
</dbReference>
<evidence type="ECO:0000313" key="6">
    <source>
        <dbReference type="EMBL" id="KAK8407728.1"/>
    </source>
</evidence>
<sequence length="518" mass="57724">MTPSKSNKHSEAMERQALGKARKHKMTSSSRHDECPSVTKKRRLDSHQAGNKTNPKRADGNRKRLAAGIPEAESSPTPAKRLRIPSPSRHGEFSLLQRDEINIDTKTSDCKRKRQAAGMAVSESSPHAKRQKIPSSRDKESSSMTKKLRSSASHPGSQESDAMPNSKRKRQAAKSSPFSAKRQKTHNDEETPNSPFLSAEMYLKYPAADGESQTVTQEDGKEQTSCSPKVQQQSDEKKEHTKPDSSKKRLSTEEAQAQQRLHQHGVPLLTRRDVEDMSSAGHQSLGSGTYGSCYKVVDPNTLKPLVVKTFSEDGLQELVTEAINLHELRLPGVQDLVGVCVHSRQIVTHFGGTTADQFFETKPSFADTVSVFLQISRILQKMLERGFAHNDIKGNNVCIQVDNDVPKATVIDLGLARKVGTLEIYEEMPDTRRLPWLAPELLRYTHPCGEASDVYSLAHLLRKKLPLKKKRGKSCSLAALEDWTWRGQRLDPTKRPSLAALIELLETLYKEASKGTKE</sequence>
<gene>
    <name evidence="6" type="ORF">O3P69_002344</name>
</gene>
<accession>A0AAW0V5W8</accession>
<dbReference type="AlphaFoldDB" id="A0AAW0V5W8"/>
<dbReference type="InterPro" id="IPR017441">
    <property type="entry name" value="Protein_kinase_ATP_BS"/>
</dbReference>
<dbReference type="Proteomes" id="UP001487740">
    <property type="component" value="Unassembled WGS sequence"/>
</dbReference>
<feature type="compositionally biased region" description="Polar residues" evidence="4">
    <location>
        <begin position="211"/>
        <end position="233"/>
    </location>
</feature>
<dbReference type="PROSITE" id="PS00107">
    <property type="entry name" value="PROTEIN_KINASE_ATP"/>
    <property type="match status" value="1"/>
</dbReference>
<feature type="compositionally biased region" description="Basic and acidic residues" evidence="4">
    <location>
        <begin position="89"/>
        <end position="110"/>
    </location>
</feature>
<dbReference type="InterPro" id="IPR011009">
    <property type="entry name" value="Kinase-like_dom_sf"/>
</dbReference>
<dbReference type="CDD" id="cd00180">
    <property type="entry name" value="PKc"/>
    <property type="match status" value="1"/>
</dbReference>
<proteinExistence type="predicted"/>
<dbReference type="PANTHER" id="PTHR23257:SF958">
    <property type="entry name" value="SERINE_THREONINE-PROTEIN KINASE WNK4"/>
    <property type="match status" value="1"/>
</dbReference>
<evidence type="ECO:0000259" key="5">
    <source>
        <dbReference type="PROSITE" id="PS50011"/>
    </source>
</evidence>
<evidence type="ECO:0000256" key="2">
    <source>
        <dbReference type="ARBA" id="ARBA00022840"/>
    </source>
</evidence>
<dbReference type="Pfam" id="PF00069">
    <property type="entry name" value="Pkinase"/>
    <property type="match status" value="1"/>
</dbReference>
<dbReference type="GO" id="GO:0004672">
    <property type="term" value="F:protein kinase activity"/>
    <property type="evidence" value="ECO:0007669"/>
    <property type="project" value="InterPro"/>
</dbReference>
<dbReference type="Gene3D" id="1.10.510.10">
    <property type="entry name" value="Transferase(Phosphotransferase) domain 1"/>
    <property type="match status" value="1"/>
</dbReference>
<dbReference type="InterPro" id="IPR008271">
    <property type="entry name" value="Ser/Thr_kinase_AS"/>
</dbReference>